<dbReference type="PANTHER" id="PTHR46221:SF3">
    <property type="entry name" value="FERM AND PDZ DOMAIN-CONTAINING PROTEIN 4"/>
    <property type="match status" value="1"/>
</dbReference>
<feature type="compositionally biased region" description="Pro residues" evidence="1">
    <location>
        <begin position="1062"/>
        <end position="1071"/>
    </location>
</feature>
<dbReference type="PANTHER" id="PTHR46221">
    <property type="entry name" value="FERM AND PDZ DOMAIN-CONTAINING PROTEIN FAMILY MEMBER"/>
    <property type="match status" value="1"/>
</dbReference>
<feature type="compositionally biased region" description="Basic and acidic residues" evidence="1">
    <location>
        <begin position="1001"/>
        <end position="1021"/>
    </location>
</feature>
<keyword evidence="6" id="KW-1185">Reference proteome</keyword>
<dbReference type="Gene3D" id="2.20.70.10">
    <property type="match status" value="1"/>
</dbReference>
<organism evidence="5 6">
    <name type="scientific">Rhynchophorus ferrugineus</name>
    <name type="common">Red palm weevil</name>
    <name type="synonym">Curculio ferrugineus</name>
    <dbReference type="NCBI Taxonomy" id="354439"/>
    <lineage>
        <taxon>Eukaryota</taxon>
        <taxon>Metazoa</taxon>
        <taxon>Ecdysozoa</taxon>
        <taxon>Arthropoda</taxon>
        <taxon>Hexapoda</taxon>
        <taxon>Insecta</taxon>
        <taxon>Pterygota</taxon>
        <taxon>Neoptera</taxon>
        <taxon>Endopterygota</taxon>
        <taxon>Coleoptera</taxon>
        <taxon>Polyphaga</taxon>
        <taxon>Cucujiformia</taxon>
        <taxon>Curculionidae</taxon>
        <taxon>Dryophthorinae</taxon>
        <taxon>Rhynchophorus</taxon>
    </lineage>
</organism>
<dbReference type="SUPFAM" id="SSF47031">
    <property type="entry name" value="Second domain of FERM"/>
    <property type="match status" value="1"/>
</dbReference>
<dbReference type="Pfam" id="PF00373">
    <property type="entry name" value="FERM_M"/>
    <property type="match status" value="1"/>
</dbReference>
<feature type="domain" description="WW" evidence="2">
    <location>
        <begin position="60"/>
        <end position="93"/>
    </location>
</feature>
<dbReference type="InterPro" id="IPR019749">
    <property type="entry name" value="Band_41_domain"/>
</dbReference>
<feature type="domain" description="PDZ" evidence="4">
    <location>
        <begin position="106"/>
        <end position="183"/>
    </location>
</feature>
<dbReference type="CDD" id="cd00201">
    <property type="entry name" value="WW"/>
    <property type="match status" value="1"/>
</dbReference>
<dbReference type="InterPro" id="IPR036034">
    <property type="entry name" value="PDZ_sf"/>
</dbReference>
<dbReference type="Gene3D" id="2.30.42.10">
    <property type="match status" value="1"/>
</dbReference>
<evidence type="ECO:0000259" key="2">
    <source>
        <dbReference type="PROSITE" id="PS50020"/>
    </source>
</evidence>
<dbReference type="CDD" id="cd14473">
    <property type="entry name" value="FERM_B-lobe"/>
    <property type="match status" value="1"/>
</dbReference>
<dbReference type="PROSITE" id="PS50057">
    <property type="entry name" value="FERM_3"/>
    <property type="match status" value="1"/>
</dbReference>
<name>A0A834INK8_RHYFE</name>
<comment type="caution">
    <text evidence="5">The sequence shown here is derived from an EMBL/GenBank/DDBJ whole genome shotgun (WGS) entry which is preliminary data.</text>
</comment>
<evidence type="ECO:0000313" key="5">
    <source>
        <dbReference type="EMBL" id="KAF7283189.1"/>
    </source>
</evidence>
<feature type="domain" description="FERM" evidence="3">
    <location>
        <begin position="240"/>
        <end position="556"/>
    </location>
</feature>
<dbReference type="InterPro" id="IPR001478">
    <property type="entry name" value="PDZ"/>
</dbReference>
<dbReference type="Pfam" id="PF21989">
    <property type="entry name" value="RA_2"/>
    <property type="match status" value="1"/>
</dbReference>
<gene>
    <name evidence="5" type="ORF">GWI33_001207</name>
</gene>
<dbReference type="InterPro" id="IPR029071">
    <property type="entry name" value="Ubiquitin-like_domsf"/>
</dbReference>
<dbReference type="CDD" id="cd17088">
    <property type="entry name" value="FERM_F1_FRMPD1_like"/>
    <property type="match status" value="1"/>
</dbReference>
<dbReference type="PROSITE" id="PS50020">
    <property type="entry name" value="WW_DOMAIN_2"/>
    <property type="match status" value="1"/>
</dbReference>
<dbReference type="InterPro" id="IPR014352">
    <property type="entry name" value="FERM/acyl-CoA-bd_prot_sf"/>
</dbReference>
<feature type="compositionally biased region" description="Polar residues" evidence="1">
    <location>
        <begin position="759"/>
        <end position="773"/>
    </location>
</feature>
<dbReference type="InterPro" id="IPR001202">
    <property type="entry name" value="WW_dom"/>
</dbReference>
<feature type="region of interest" description="Disordered" evidence="1">
    <location>
        <begin position="759"/>
        <end position="800"/>
    </location>
</feature>
<feature type="region of interest" description="Disordered" evidence="1">
    <location>
        <begin position="967"/>
        <end position="1071"/>
    </location>
</feature>
<dbReference type="InterPro" id="IPR035963">
    <property type="entry name" value="FERM_2"/>
</dbReference>
<dbReference type="SMART" id="SM00295">
    <property type="entry name" value="B41"/>
    <property type="match status" value="1"/>
</dbReference>
<dbReference type="InterPro" id="IPR036020">
    <property type="entry name" value="WW_dom_sf"/>
</dbReference>
<dbReference type="Pfam" id="PF00595">
    <property type="entry name" value="PDZ"/>
    <property type="match status" value="1"/>
</dbReference>
<dbReference type="SMART" id="SM00456">
    <property type="entry name" value="WW"/>
    <property type="match status" value="1"/>
</dbReference>
<evidence type="ECO:0000313" key="6">
    <source>
        <dbReference type="Proteomes" id="UP000625711"/>
    </source>
</evidence>
<dbReference type="GO" id="GO:0009887">
    <property type="term" value="P:animal organ morphogenesis"/>
    <property type="evidence" value="ECO:0007669"/>
    <property type="project" value="UniProtKB-ARBA"/>
</dbReference>
<sequence length="1360" mass="151807">MLIVHCAPNNVSNNHGLYSYYVLFHTNGRSNFDMFEMRPIHVTRTAGWLPPAEAWKSTDDALPYGWERALDESGRSYYINHVNKTTTYETPAVKNADPLPIPEPRTVTLERSANLGFGFVAGSEKPVIVRFVTEGGPSVDKLLPGDQILSVNGEDVKTAPREHVISLVRSCAETVTLEVCQPAEQQGVRKSTLLSATKRARLKSKPSRVRFAESVCVNGAPLFPPSAFSLGDLCVPPMANVLKVFLENGQTKSFKYDAWTTVQDVVNSLQSKLCIQATEHFSLVVEHIKSLRRNKLTLLDPQDSLARIASRPGAHKLRCLFRVAFVPSSAATLAQKDLNALDYLYTQCCNDVIQERFSPELQYDTALRLAALHIYQHALVNNLQANKLTVKIVEREFGLERFVPPSILENMKRKEVKKLVGHFLKLHANMAGPGKQLTALQAKLHYLDIVSQLPSYGAKCFSAGPRGDTMERVILVSPKFGISQITGTRSSVFQPVPIANIEDMRRIEVKTEDEISRNVLVTLKDDKLLSISLEDRDAIELVLVLRGYYKLSTGQVLPVDQEEAPPMDDLAPPYLSQHRVVPEKWSYIEQSSMKSVCFSATPSYQNLNKKTNGLYNTVGRHSKPPFISVYSLDSNMNTNMSNGNYHHGSFDLNSYMYKNSEGNGTIAESKNEEVLRRVHEMHQLVENSERYLTEQENLERLQQLSEWQETSVDIESDNDEPGKLKHSDSLLLLNKIHCLERKQSFSHATVDLLRQETLQSESDNDSLYTPHNSPKQKKPEKDNRVSFGLRSPDASSKEDDLDAYLQKIREQRNNETNEMESINDIYVFDPDIIDLTMIPPPVTPDELDAGVPTPINLPPKSFADSTDSLNRLDLVDENEELEKFLASVTVPPPTQKVTPAIELTPEEIMAYIIPPPPSKVSLENLAEYETRRVENGASNGLEEAPPEKSPPDSLKVIDYETIDRKGSFSCCSKSKSDKKAEKEAKSNQDDSNVTIQPLPRRSLDEKPPERPPKDIFKDRQRSNSLNSVVPKDPECPDSPAPKLPPRGSHPNNQISPHLFLPPKKPPLPPVPPLETLRQKKAMIQTKQAPEPKTASIGSPHLQRSKRSIKEIKEQLGIYEPRSLKHASSAVTTPTSPHIGKNTQLTTVAVHIHSPSSPESIQVHEKHVEASDISLIEQDMGYSSMNMLPQRNGCSSNRENLLAKTDIAMAGLLVRLDQVAAQCSIAQVRGGGKFISEDKFQMTKEELTSQCLQLVTSSKMLVIAMSDPSLPDLPENLAVCLTILRRLAELSQDLVNHTTAPLQTRNLVLKIHDVTAAFRHLITANIDRSSQKTIEEHLAAQAESLANVLSTLLRSLRVFSP</sequence>
<dbReference type="Gene3D" id="1.20.80.10">
    <property type="match status" value="1"/>
</dbReference>
<dbReference type="Pfam" id="PF00397">
    <property type="entry name" value="WW"/>
    <property type="match status" value="1"/>
</dbReference>
<evidence type="ECO:0000259" key="3">
    <source>
        <dbReference type="PROSITE" id="PS50057"/>
    </source>
</evidence>
<dbReference type="GO" id="GO:0030182">
    <property type="term" value="P:neuron differentiation"/>
    <property type="evidence" value="ECO:0007669"/>
    <property type="project" value="UniProtKB-ARBA"/>
</dbReference>
<dbReference type="SUPFAM" id="SSF51045">
    <property type="entry name" value="WW domain"/>
    <property type="match status" value="1"/>
</dbReference>
<dbReference type="Proteomes" id="UP000625711">
    <property type="component" value="Unassembled WGS sequence"/>
</dbReference>
<feature type="region of interest" description="Disordered" evidence="1">
    <location>
        <begin position="935"/>
        <end position="954"/>
    </location>
</feature>
<dbReference type="Gene3D" id="3.10.20.90">
    <property type="entry name" value="Phosphatidylinositol 3-kinase Catalytic Subunit, Chain A, domain 1"/>
    <property type="match status" value="1"/>
</dbReference>
<evidence type="ECO:0008006" key="7">
    <source>
        <dbReference type="Google" id="ProtNLM"/>
    </source>
</evidence>
<dbReference type="PROSITE" id="PS50106">
    <property type="entry name" value="PDZ"/>
    <property type="match status" value="1"/>
</dbReference>
<evidence type="ECO:0000256" key="1">
    <source>
        <dbReference type="SAM" id="MobiDB-lite"/>
    </source>
</evidence>
<dbReference type="InterPro" id="IPR019748">
    <property type="entry name" value="FERM_central"/>
</dbReference>
<feature type="compositionally biased region" description="Basic and acidic residues" evidence="1">
    <location>
        <begin position="945"/>
        <end position="954"/>
    </location>
</feature>
<evidence type="ECO:0000259" key="4">
    <source>
        <dbReference type="PROSITE" id="PS50106"/>
    </source>
</evidence>
<dbReference type="PROSITE" id="PS01159">
    <property type="entry name" value="WW_DOMAIN_1"/>
    <property type="match status" value="1"/>
</dbReference>
<dbReference type="SUPFAM" id="SSF50156">
    <property type="entry name" value="PDZ domain-like"/>
    <property type="match status" value="1"/>
</dbReference>
<accession>A0A834INK8</accession>
<dbReference type="CDD" id="cd06769">
    <property type="entry name" value="PDZ_FRMPD1_3_4-like"/>
    <property type="match status" value="1"/>
</dbReference>
<reference evidence="5" key="1">
    <citation type="submission" date="2020-08" db="EMBL/GenBank/DDBJ databases">
        <title>Genome sequencing and assembly of the red palm weevil Rhynchophorus ferrugineus.</title>
        <authorList>
            <person name="Dias G.B."/>
            <person name="Bergman C.M."/>
            <person name="Manee M."/>
        </authorList>
    </citation>
    <scope>NUCLEOTIDE SEQUENCE</scope>
    <source>
        <strain evidence="5">AA-2017</strain>
        <tissue evidence="5">Whole larva</tissue>
    </source>
</reference>
<dbReference type="SMART" id="SM00228">
    <property type="entry name" value="PDZ"/>
    <property type="match status" value="1"/>
</dbReference>
<dbReference type="GO" id="GO:0071944">
    <property type="term" value="C:cell periphery"/>
    <property type="evidence" value="ECO:0007669"/>
    <property type="project" value="UniProtKB-ARBA"/>
</dbReference>
<dbReference type="InterPro" id="IPR000299">
    <property type="entry name" value="FERM_domain"/>
</dbReference>
<protein>
    <recommendedName>
        <fullName evidence="7">FERM and PDZ domain-containing protein 4</fullName>
    </recommendedName>
</protein>
<proteinExistence type="predicted"/>
<dbReference type="EMBL" id="JAACXV010000130">
    <property type="protein sequence ID" value="KAF7283189.1"/>
    <property type="molecule type" value="Genomic_DNA"/>
</dbReference>
<dbReference type="SUPFAM" id="SSF54236">
    <property type="entry name" value="Ubiquitin-like"/>
    <property type="match status" value="1"/>
</dbReference>
<dbReference type="OrthoDB" id="5859304at2759"/>
<feature type="region of interest" description="Disordered" evidence="1">
    <location>
        <begin position="1084"/>
        <end position="1103"/>
    </location>
</feature>
<feature type="compositionally biased region" description="Basic and acidic residues" evidence="1">
    <location>
        <begin position="974"/>
        <end position="988"/>
    </location>
</feature>
<dbReference type="FunFam" id="2.30.42.10:FF:000053">
    <property type="entry name" value="FERM and PDZ domain-containing protein 4"/>
    <property type="match status" value="1"/>
</dbReference>